<dbReference type="CDD" id="cd23799">
    <property type="entry name" value="UBCc_UBE2J"/>
    <property type="match status" value="1"/>
</dbReference>
<gene>
    <name evidence="4" type="ORF">P3T76_011977</name>
</gene>
<sequence>MYSRDSHQHLNGTERMAASVRNTAIKRIQGDVREMMTNPSDQYAAAPLETNMFDWHFTLRGPRDTEFEGGIYHGRIILPSDYPFKPPNIMLLTPNGRFEVKKKICLSISAYHPEEWQPAWGVRLILEALISFMPTKGEGAIGALDFPPEERKRLAKLSVDYKCETCGKVAELLPELETENEEADAEKKPSKYAEQIAQLHMHSLEKAPASAAKDTKEAAVVPTAGSDAGSQEEKAVAESEAQSSAAELEETSVESKSANAEEWSEDTESTQTTTTALEPTEADAAPEVEEPYQNADAPVAAHQTAQVRESDSVDTFLHYLTVAIVVALFALIYKKLLQMHGLLQ</sequence>
<evidence type="ECO:0000256" key="2">
    <source>
        <dbReference type="SAM" id="Phobius"/>
    </source>
</evidence>
<dbReference type="PANTHER" id="PTHR24067">
    <property type="entry name" value="UBIQUITIN-CONJUGATING ENZYME E2"/>
    <property type="match status" value="1"/>
</dbReference>
<comment type="caution">
    <text evidence="4">The sequence shown here is derived from an EMBL/GenBank/DDBJ whole genome shotgun (WGS) entry which is preliminary data.</text>
</comment>
<reference evidence="4" key="1">
    <citation type="submission" date="2023-08" db="EMBL/GenBank/DDBJ databases">
        <title>Reference Genome Resource for the Citrus Pathogen Phytophthora citrophthora.</title>
        <authorList>
            <person name="Moller H."/>
            <person name="Coetzee B."/>
            <person name="Rose L.J."/>
            <person name="Van Niekerk J.M."/>
        </authorList>
    </citation>
    <scope>NUCLEOTIDE SEQUENCE</scope>
    <source>
        <strain evidence="4">STE-U-9442</strain>
    </source>
</reference>
<dbReference type="Pfam" id="PF00179">
    <property type="entry name" value="UQ_con"/>
    <property type="match status" value="1"/>
</dbReference>
<evidence type="ECO:0000313" key="5">
    <source>
        <dbReference type="Proteomes" id="UP001259832"/>
    </source>
</evidence>
<protein>
    <submittedName>
        <fullName evidence="4">Ubiquitin-conjugating enzyme E2 J1</fullName>
    </submittedName>
</protein>
<feature type="transmembrane region" description="Helical" evidence="2">
    <location>
        <begin position="316"/>
        <end position="333"/>
    </location>
</feature>
<evidence type="ECO:0000313" key="4">
    <source>
        <dbReference type="EMBL" id="KAK1932393.1"/>
    </source>
</evidence>
<feature type="domain" description="UBC core" evidence="3">
    <location>
        <begin position="23"/>
        <end position="174"/>
    </location>
</feature>
<dbReference type="InterPro" id="IPR050113">
    <property type="entry name" value="Ub_conjugating_enzyme"/>
</dbReference>
<keyword evidence="2" id="KW-0472">Membrane</keyword>
<keyword evidence="2" id="KW-0812">Transmembrane</keyword>
<accession>A0AAD9LDA1</accession>
<dbReference type="PROSITE" id="PS50127">
    <property type="entry name" value="UBC_2"/>
    <property type="match status" value="1"/>
</dbReference>
<dbReference type="AlphaFoldDB" id="A0AAD9LDA1"/>
<evidence type="ECO:0000259" key="3">
    <source>
        <dbReference type="PROSITE" id="PS50127"/>
    </source>
</evidence>
<keyword evidence="2" id="KW-1133">Transmembrane helix</keyword>
<dbReference type="FunFam" id="3.10.110.10:FF:000086">
    <property type="entry name" value="Ubiquitin-conjugating enzyme E2 J1"/>
    <property type="match status" value="1"/>
</dbReference>
<evidence type="ECO:0000256" key="1">
    <source>
        <dbReference type="SAM" id="MobiDB-lite"/>
    </source>
</evidence>
<organism evidence="4 5">
    <name type="scientific">Phytophthora citrophthora</name>
    <dbReference type="NCBI Taxonomy" id="4793"/>
    <lineage>
        <taxon>Eukaryota</taxon>
        <taxon>Sar</taxon>
        <taxon>Stramenopiles</taxon>
        <taxon>Oomycota</taxon>
        <taxon>Peronosporomycetes</taxon>
        <taxon>Peronosporales</taxon>
        <taxon>Peronosporaceae</taxon>
        <taxon>Phytophthora</taxon>
    </lineage>
</organism>
<name>A0AAD9LDA1_9STRA</name>
<dbReference type="SUPFAM" id="SSF54495">
    <property type="entry name" value="UBC-like"/>
    <property type="match status" value="1"/>
</dbReference>
<feature type="region of interest" description="Disordered" evidence="1">
    <location>
        <begin position="206"/>
        <end position="278"/>
    </location>
</feature>
<dbReference type="EMBL" id="JASMQC010000029">
    <property type="protein sequence ID" value="KAK1932393.1"/>
    <property type="molecule type" value="Genomic_DNA"/>
</dbReference>
<proteinExistence type="predicted"/>
<feature type="compositionally biased region" description="Low complexity" evidence="1">
    <location>
        <begin position="269"/>
        <end position="278"/>
    </location>
</feature>
<dbReference type="SMART" id="SM00212">
    <property type="entry name" value="UBCc"/>
    <property type="match status" value="1"/>
</dbReference>
<dbReference type="Gene3D" id="3.10.110.10">
    <property type="entry name" value="Ubiquitin Conjugating Enzyme"/>
    <property type="match status" value="1"/>
</dbReference>
<dbReference type="Proteomes" id="UP001259832">
    <property type="component" value="Unassembled WGS sequence"/>
</dbReference>
<keyword evidence="5" id="KW-1185">Reference proteome</keyword>
<dbReference type="InterPro" id="IPR016135">
    <property type="entry name" value="UBQ-conjugating_enzyme/RWD"/>
</dbReference>
<dbReference type="InterPro" id="IPR000608">
    <property type="entry name" value="UBC"/>
</dbReference>